<gene>
    <name evidence="1" type="ORF">SAY86_013440</name>
</gene>
<comment type="caution">
    <text evidence="1">The sequence shown here is derived from an EMBL/GenBank/DDBJ whole genome shotgun (WGS) entry which is preliminary data.</text>
</comment>
<evidence type="ECO:0000313" key="1">
    <source>
        <dbReference type="EMBL" id="KAK4795446.1"/>
    </source>
</evidence>
<name>A0AAN7LYA1_TRANT</name>
<dbReference type="AlphaFoldDB" id="A0AAN7LYA1"/>
<evidence type="ECO:0000313" key="2">
    <source>
        <dbReference type="Proteomes" id="UP001346149"/>
    </source>
</evidence>
<keyword evidence="2" id="KW-1185">Reference proteome</keyword>
<protein>
    <submittedName>
        <fullName evidence="1">Uncharacterized protein</fullName>
    </submittedName>
</protein>
<proteinExistence type="predicted"/>
<reference evidence="1 2" key="1">
    <citation type="journal article" date="2023" name="Hortic Res">
        <title>Pangenome of water caltrop reveals structural variations and asymmetric subgenome divergence after allopolyploidization.</title>
        <authorList>
            <person name="Zhang X."/>
            <person name="Chen Y."/>
            <person name="Wang L."/>
            <person name="Yuan Y."/>
            <person name="Fang M."/>
            <person name="Shi L."/>
            <person name="Lu R."/>
            <person name="Comes H.P."/>
            <person name="Ma Y."/>
            <person name="Chen Y."/>
            <person name="Huang G."/>
            <person name="Zhou Y."/>
            <person name="Zheng Z."/>
            <person name="Qiu Y."/>
        </authorList>
    </citation>
    <scope>NUCLEOTIDE SEQUENCE [LARGE SCALE GENOMIC DNA]</scope>
    <source>
        <strain evidence="1">F231</strain>
    </source>
</reference>
<dbReference type="EMBL" id="JAXQNO010000007">
    <property type="protein sequence ID" value="KAK4795446.1"/>
    <property type="molecule type" value="Genomic_DNA"/>
</dbReference>
<sequence>MGSSAEETIYVAIGKNVERSKAALFGALDNFVHKKICLLHVHTPARSAALKDGNFVAYKLKENGVKILRKDIEMQRNQMCQG</sequence>
<accession>A0AAN7LYA1</accession>
<dbReference type="Proteomes" id="UP001346149">
    <property type="component" value="Unassembled WGS sequence"/>
</dbReference>
<organism evidence="1 2">
    <name type="scientific">Trapa natans</name>
    <name type="common">Water chestnut</name>
    <dbReference type="NCBI Taxonomy" id="22666"/>
    <lineage>
        <taxon>Eukaryota</taxon>
        <taxon>Viridiplantae</taxon>
        <taxon>Streptophyta</taxon>
        <taxon>Embryophyta</taxon>
        <taxon>Tracheophyta</taxon>
        <taxon>Spermatophyta</taxon>
        <taxon>Magnoliopsida</taxon>
        <taxon>eudicotyledons</taxon>
        <taxon>Gunneridae</taxon>
        <taxon>Pentapetalae</taxon>
        <taxon>rosids</taxon>
        <taxon>malvids</taxon>
        <taxon>Myrtales</taxon>
        <taxon>Lythraceae</taxon>
        <taxon>Trapa</taxon>
    </lineage>
</organism>